<feature type="compositionally biased region" description="Basic and acidic residues" evidence="2">
    <location>
        <begin position="362"/>
        <end position="385"/>
    </location>
</feature>
<gene>
    <name evidence="4" type="ORF">C2S53_019892</name>
</gene>
<feature type="domain" description="Disease resistance protein At4g27190-like leucine-rich repeats" evidence="3">
    <location>
        <begin position="216"/>
        <end position="327"/>
    </location>
</feature>
<evidence type="ECO:0000259" key="3">
    <source>
        <dbReference type="Pfam" id="PF23247"/>
    </source>
</evidence>
<feature type="domain" description="Disease resistance protein At4g27190-like leucine-rich repeats" evidence="3">
    <location>
        <begin position="62"/>
        <end position="171"/>
    </location>
</feature>
<reference evidence="4 5" key="1">
    <citation type="journal article" date="2021" name="Nat. Commun.">
        <title>Incipient diploidization of the medicinal plant Perilla within 10,000 years.</title>
        <authorList>
            <person name="Zhang Y."/>
            <person name="Shen Q."/>
            <person name="Leng L."/>
            <person name="Zhang D."/>
            <person name="Chen S."/>
            <person name="Shi Y."/>
            <person name="Ning Z."/>
            <person name="Chen S."/>
        </authorList>
    </citation>
    <scope>NUCLEOTIDE SEQUENCE [LARGE SCALE GENOMIC DNA]</scope>
    <source>
        <strain evidence="5">cv. PC099</strain>
    </source>
</reference>
<dbReference type="InterPro" id="IPR057135">
    <property type="entry name" value="At4g27190-like_LRR"/>
</dbReference>
<dbReference type="EMBL" id="SDAM02000407">
    <property type="protein sequence ID" value="KAH6824256.1"/>
    <property type="molecule type" value="Genomic_DNA"/>
</dbReference>
<keyword evidence="5" id="KW-1185">Reference proteome</keyword>
<dbReference type="InterPro" id="IPR050905">
    <property type="entry name" value="Plant_NBS-LRR"/>
</dbReference>
<dbReference type="InterPro" id="IPR032675">
    <property type="entry name" value="LRR_dom_sf"/>
</dbReference>
<evidence type="ECO:0000313" key="5">
    <source>
        <dbReference type="Proteomes" id="UP001190926"/>
    </source>
</evidence>
<dbReference type="Gene3D" id="3.80.10.10">
    <property type="entry name" value="Ribonuclease Inhibitor"/>
    <property type="match status" value="2"/>
</dbReference>
<proteinExistence type="predicted"/>
<comment type="caution">
    <text evidence="4">The sequence shown here is derived from an EMBL/GenBank/DDBJ whole genome shotgun (WGS) entry which is preliminary data.</text>
</comment>
<dbReference type="AlphaFoldDB" id="A0AAD4IZX7"/>
<accession>A0AAD4IZX7</accession>
<keyword evidence="1" id="KW-0611">Plant defense</keyword>
<protein>
    <recommendedName>
        <fullName evidence="3">Disease resistance protein At4g27190-like leucine-rich repeats domain-containing protein</fullName>
    </recommendedName>
</protein>
<dbReference type="Proteomes" id="UP001190926">
    <property type="component" value="Unassembled WGS sequence"/>
</dbReference>
<feature type="compositionally biased region" description="Polar residues" evidence="2">
    <location>
        <begin position="11"/>
        <end position="25"/>
    </location>
</feature>
<feature type="region of interest" description="Disordered" evidence="2">
    <location>
        <begin position="361"/>
        <end position="392"/>
    </location>
</feature>
<dbReference type="PANTHER" id="PTHR33463">
    <property type="entry name" value="NB-ARC DOMAIN-CONTAINING PROTEIN-RELATED"/>
    <property type="match status" value="1"/>
</dbReference>
<evidence type="ECO:0000256" key="1">
    <source>
        <dbReference type="ARBA" id="ARBA00022821"/>
    </source>
</evidence>
<evidence type="ECO:0000256" key="2">
    <source>
        <dbReference type="SAM" id="MobiDB-lite"/>
    </source>
</evidence>
<name>A0AAD4IZX7_PERFH</name>
<sequence length="392" mass="45217">MRIEECPKMTSMVSSNENNLGGTTNADIDDHHYSHLFCQPQKMSFGKLKELITSQNPFCGHKVDLSCFNGLQQLIISKYEGNMSLFSSSIARNLVTLKRLYIHECDEIIQVIKDEEDKAVSTGERNHQFPNLQELHLFRLPKLVSFCEWNCDVELPSLRFVNIRGCPNIKNFSLAPNLEDFRTDLNNYLEVGVKVPFDSLKKLAIEMDKNPLYCYKIPVALFSGLEELRIYYYHGSMSLFSSSIAENLVNLKKLSIWNCDEMVQVIDDEEEKAVSGDGQRATLLFPKLQELRLYWLSKLESFCEWKLDVELPSLRILCIHECPSMKYFTLGSIITPNLKTAEIHQRHFGAKKDLNVMLQKHLAREKENQESEKKSSAEDQENKAEIEEEQNS</sequence>
<dbReference type="PANTHER" id="PTHR33463:SF198">
    <property type="entry name" value="RPP4C3"/>
    <property type="match status" value="1"/>
</dbReference>
<organism evidence="4 5">
    <name type="scientific">Perilla frutescens var. hirtella</name>
    <name type="common">Perilla citriodora</name>
    <name type="synonym">Perilla setoyensis</name>
    <dbReference type="NCBI Taxonomy" id="608512"/>
    <lineage>
        <taxon>Eukaryota</taxon>
        <taxon>Viridiplantae</taxon>
        <taxon>Streptophyta</taxon>
        <taxon>Embryophyta</taxon>
        <taxon>Tracheophyta</taxon>
        <taxon>Spermatophyta</taxon>
        <taxon>Magnoliopsida</taxon>
        <taxon>eudicotyledons</taxon>
        <taxon>Gunneridae</taxon>
        <taxon>Pentapetalae</taxon>
        <taxon>asterids</taxon>
        <taxon>lamiids</taxon>
        <taxon>Lamiales</taxon>
        <taxon>Lamiaceae</taxon>
        <taxon>Nepetoideae</taxon>
        <taxon>Elsholtzieae</taxon>
        <taxon>Perilla</taxon>
    </lineage>
</organism>
<dbReference type="Pfam" id="PF23247">
    <property type="entry name" value="LRR_RPS2"/>
    <property type="match status" value="2"/>
</dbReference>
<feature type="region of interest" description="Disordered" evidence="2">
    <location>
        <begin position="1"/>
        <end position="25"/>
    </location>
</feature>
<evidence type="ECO:0000313" key="4">
    <source>
        <dbReference type="EMBL" id="KAH6824256.1"/>
    </source>
</evidence>
<dbReference type="SUPFAM" id="SSF52058">
    <property type="entry name" value="L domain-like"/>
    <property type="match status" value="1"/>
</dbReference>